<dbReference type="EC" id="4.3.2.7" evidence="1"/>
<accession>A0A9N9DZZ7</accession>
<dbReference type="InterPro" id="IPR006840">
    <property type="entry name" value="ChaC"/>
</dbReference>
<organism evidence="3 4">
    <name type="scientific">Paraglomus brasilianum</name>
    <dbReference type="NCBI Taxonomy" id="144538"/>
    <lineage>
        <taxon>Eukaryota</taxon>
        <taxon>Fungi</taxon>
        <taxon>Fungi incertae sedis</taxon>
        <taxon>Mucoromycota</taxon>
        <taxon>Glomeromycotina</taxon>
        <taxon>Glomeromycetes</taxon>
        <taxon>Paraglomerales</taxon>
        <taxon>Paraglomeraceae</taxon>
        <taxon>Paraglomus</taxon>
    </lineage>
</organism>
<sequence>MPEPVSVNSIIRNSIFTQDGAKCVQVEQPQSQAKSSTESRLSVEQQEYWVFGYGSLIWKPPVAWEERLTYDYCYPFSLQQHSMDHRGTVSNPGRVVTLIPYSEWKLLEDYHQNNEDDITWGVAYRIPSNKTAEVKEYLGCRERGYSIQLVDVYQKGRTEPIIIQAVCYVANPWHNYYCGPAPIEAIAYQIHRSRGNYKNHTRRSGQNRDYVLNLAKALREIAQDAHDQHLFDLEQHLLALDESFNDCFICDIK</sequence>
<evidence type="ECO:0000256" key="1">
    <source>
        <dbReference type="ARBA" id="ARBA00012344"/>
    </source>
</evidence>
<keyword evidence="2" id="KW-0456">Lyase</keyword>
<dbReference type="PANTHER" id="PTHR12192:SF2">
    <property type="entry name" value="GLUTATHIONE-SPECIFIC GAMMA-GLUTAMYLCYCLOTRANSFERASE 2"/>
    <property type="match status" value="1"/>
</dbReference>
<dbReference type="Pfam" id="PF04752">
    <property type="entry name" value="ChaC"/>
    <property type="match status" value="1"/>
</dbReference>
<dbReference type="GO" id="GO:0061928">
    <property type="term" value="F:glutathione specific gamma-glutamylcyclotransferase activity"/>
    <property type="evidence" value="ECO:0007669"/>
    <property type="project" value="UniProtKB-EC"/>
</dbReference>
<evidence type="ECO:0000256" key="2">
    <source>
        <dbReference type="ARBA" id="ARBA00023239"/>
    </source>
</evidence>
<comment type="caution">
    <text evidence="3">The sequence shown here is derived from an EMBL/GenBank/DDBJ whole genome shotgun (WGS) entry which is preliminary data.</text>
</comment>
<evidence type="ECO:0000313" key="3">
    <source>
        <dbReference type="EMBL" id="CAG8655497.1"/>
    </source>
</evidence>
<dbReference type="OrthoDB" id="1933483at2759"/>
<dbReference type="PANTHER" id="PTHR12192">
    <property type="entry name" value="CATION TRANSPORT PROTEIN CHAC-RELATED"/>
    <property type="match status" value="1"/>
</dbReference>
<dbReference type="Gene3D" id="3.10.490.10">
    <property type="entry name" value="Gamma-glutamyl cyclotransferase-like"/>
    <property type="match status" value="1"/>
</dbReference>
<reference evidence="3" key="1">
    <citation type="submission" date="2021-06" db="EMBL/GenBank/DDBJ databases">
        <authorList>
            <person name="Kallberg Y."/>
            <person name="Tangrot J."/>
            <person name="Rosling A."/>
        </authorList>
    </citation>
    <scope>NUCLEOTIDE SEQUENCE</scope>
    <source>
        <strain evidence="3">BR232B</strain>
    </source>
</reference>
<protein>
    <recommendedName>
        <fullName evidence="1">glutathione-specific gamma-glutamylcyclotransferase</fullName>
        <ecNumber evidence="1">4.3.2.7</ecNumber>
    </recommendedName>
</protein>
<dbReference type="EMBL" id="CAJVPI010003196">
    <property type="protein sequence ID" value="CAG8655497.1"/>
    <property type="molecule type" value="Genomic_DNA"/>
</dbReference>
<dbReference type="InterPro" id="IPR013024">
    <property type="entry name" value="GGCT-like"/>
</dbReference>
<gene>
    <name evidence="3" type="ORF">PBRASI_LOCUS10491</name>
</gene>
<dbReference type="AlphaFoldDB" id="A0A9N9DZZ7"/>
<feature type="non-terminal residue" evidence="3">
    <location>
        <position position="1"/>
    </location>
</feature>
<evidence type="ECO:0000313" key="4">
    <source>
        <dbReference type="Proteomes" id="UP000789739"/>
    </source>
</evidence>
<proteinExistence type="predicted"/>
<dbReference type="CDD" id="cd06661">
    <property type="entry name" value="GGCT_like"/>
    <property type="match status" value="1"/>
</dbReference>
<keyword evidence="4" id="KW-1185">Reference proteome</keyword>
<dbReference type="GO" id="GO:0005737">
    <property type="term" value="C:cytoplasm"/>
    <property type="evidence" value="ECO:0007669"/>
    <property type="project" value="TreeGrafter"/>
</dbReference>
<dbReference type="Proteomes" id="UP000789739">
    <property type="component" value="Unassembled WGS sequence"/>
</dbReference>
<dbReference type="GO" id="GO:0006751">
    <property type="term" value="P:glutathione catabolic process"/>
    <property type="evidence" value="ECO:0007669"/>
    <property type="project" value="InterPro"/>
</dbReference>
<name>A0A9N9DZZ7_9GLOM</name>